<name>A0A485M9S1_9ZZZZ</name>
<evidence type="ECO:0000313" key="2">
    <source>
        <dbReference type="EMBL" id="VFU17018.1"/>
    </source>
</evidence>
<gene>
    <name evidence="2" type="ORF">SCFA_60028</name>
</gene>
<dbReference type="InterPro" id="IPR018392">
    <property type="entry name" value="LysM"/>
</dbReference>
<protein>
    <recommendedName>
        <fullName evidence="1">LysM domain-containing protein</fullName>
    </recommendedName>
</protein>
<dbReference type="SMART" id="SM00257">
    <property type="entry name" value="LysM"/>
    <property type="match status" value="1"/>
</dbReference>
<sequence>MMLHGRKQWTVMILCAAFLLAAAGTGSPARAYVTHTVREGDSLGLIAAHYLPYTDSYTREELINDIKALNTLRSGMLSIGQTLTIPVVRNEPVRATSRTKTKDFAARGIYVNEQNAGTGRIFDLTRRLRSSGENTVVVDVKEVKGTLAYSSSIPGVFASVSSCPYSIGDISKLIDHLHKMDMHVVARVCVFRDRLMASSMEGWRYNEEWVDPANEDVQQYHLALIRELISLGVDEIQLDYFRYPADGRTDTGVEGKDRSDVIAEYLAQIHDLTSASNVLLSLDMFGIVIWQRSMDVRVLGQDVQKIVNHIDIISPMLYPSHFGKDFDGIPNPADEPYYFVREGVQRLKNIVGDRVAIRPWLQSFPLRITSGFDPEYIRCQIDAAQDAGATGWLLWSPGNRYDEAFAALEDMHVAKMAEKAAIQEEEQGGSVQGSDANWHFEKCLTPGFPGQLSHPVYGPTVREVEIPFR</sequence>
<proteinExistence type="predicted"/>
<dbReference type="InterPro" id="IPR017853">
    <property type="entry name" value="GH"/>
</dbReference>
<dbReference type="EMBL" id="CAADRM010000125">
    <property type="protein sequence ID" value="VFU17018.1"/>
    <property type="molecule type" value="Genomic_DNA"/>
</dbReference>
<dbReference type="Gene3D" id="3.10.350.10">
    <property type="entry name" value="LysM domain"/>
    <property type="match status" value="1"/>
</dbReference>
<dbReference type="CDD" id="cd00118">
    <property type="entry name" value="LysM"/>
    <property type="match status" value="1"/>
</dbReference>
<organism evidence="2">
    <name type="scientific">anaerobic digester metagenome</name>
    <dbReference type="NCBI Taxonomy" id="1263854"/>
    <lineage>
        <taxon>unclassified sequences</taxon>
        <taxon>metagenomes</taxon>
        <taxon>ecological metagenomes</taxon>
    </lineage>
</organism>
<dbReference type="InterPro" id="IPR036779">
    <property type="entry name" value="LysM_dom_sf"/>
</dbReference>
<dbReference type="PROSITE" id="PS51782">
    <property type="entry name" value="LYSM"/>
    <property type="match status" value="1"/>
</dbReference>
<reference evidence="2" key="1">
    <citation type="submission" date="2019-03" db="EMBL/GenBank/DDBJ databases">
        <authorList>
            <person name="Hao L."/>
        </authorList>
    </citation>
    <scope>NUCLEOTIDE SEQUENCE</scope>
</reference>
<dbReference type="SUPFAM" id="SSF51445">
    <property type="entry name" value="(Trans)glycosidases"/>
    <property type="match status" value="1"/>
</dbReference>
<accession>A0A485M9S1</accession>
<dbReference type="AlphaFoldDB" id="A0A485M9S1"/>
<feature type="domain" description="LysM" evidence="1">
    <location>
        <begin position="33"/>
        <end position="85"/>
    </location>
</feature>
<dbReference type="Pfam" id="PF01476">
    <property type="entry name" value="LysM"/>
    <property type="match status" value="1"/>
</dbReference>
<dbReference type="InterPro" id="IPR025275">
    <property type="entry name" value="DUF4015"/>
</dbReference>
<dbReference type="Pfam" id="PF13200">
    <property type="entry name" value="DUF4015"/>
    <property type="match status" value="1"/>
</dbReference>
<evidence type="ECO:0000259" key="1">
    <source>
        <dbReference type="PROSITE" id="PS51782"/>
    </source>
</evidence>
<dbReference type="SUPFAM" id="SSF54106">
    <property type="entry name" value="LysM domain"/>
    <property type="match status" value="1"/>
</dbReference>
<dbReference type="Gene3D" id="3.20.20.80">
    <property type="entry name" value="Glycosidases"/>
    <property type="match status" value="1"/>
</dbReference>